<keyword evidence="4" id="KW-1185">Reference proteome</keyword>
<dbReference type="NCBIfam" id="TIGR01451">
    <property type="entry name" value="B_ant_repeat"/>
    <property type="match status" value="1"/>
</dbReference>
<proteinExistence type="predicted"/>
<evidence type="ECO:0000256" key="1">
    <source>
        <dbReference type="SAM" id="MobiDB-lite"/>
    </source>
</evidence>
<feature type="compositionally biased region" description="Low complexity" evidence="1">
    <location>
        <begin position="270"/>
        <end position="279"/>
    </location>
</feature>
<reference evidence="3 4" key="1">
    <citation type="submission" date="2024-02" db="EMBL/GenBank/DDBJ databases">
        <title>Deinococcus carri NBRC 110142.</title>
        <authorList>
            <person name="Ichikawa N."/>
            <person name="Katano-Makiyama Y."/>
            <person name="Hidaka K."/>
        </authorList>
    </citation>
    <scope>NUCLEOTIDE SEQUENCE [LARGE SCALE GENOMIC DNA]</scope>
    <source>
        <strain evidence="3 4">NBRC 110142</strain>
    </source>
</reference>
<name>A0ABP9WBC9_9DEIO</name>
<dbReference type="InterPro" id="IPR047589">
    <property type="entry name" value="DUF11_rpt"/>
</dbReference>
<evidence type="ECO:0000256" key="2">
    <source>
        <dbReference type="SAM" id="SignalP"/>
    </source>
</evidence>
<keyword evidence="2" id="KW-0732">Signal</keyword>
<feature type="region of interest" description="Disordered" evidence="1">
    <location>
        <begin position="19"/>
        <end position="57"/>
    </location>
</feature>
<organism evidence="3 4">
    <name type="scientific">Deinococcus carri</name>
    <dbReference type="NCBI Taxonomy" id="1211323"/>
    <lineage>
        <taxon>Bacteria</taxon>
        <taxon>Thermotogati</taxon>
        <taxon>Deinococcota</taxon>
        <taxon>Deinococci</taxon>
        <taxon>Deinococcales</taxon>
        <taxon>Deinococcaceae</taxon>
        <taxon>Deinococcus</taxon>
    </lineage>
</organism>
<evidence type="ECO:0000313" key="4">
    <source>
        <dbReference type="Proteomes" id="UP001401887"/>
    </source>
</evidence>
<evidence type="ECO:0008006" key="5">
    <source>
        <dbReference type="Google" id="ProtNLM"/>
    </source>
</evidence>
<evidence type="ECO:0000313" key="3">
    <source>
        <dbReference type="EMBL" id="GAA5514637.1"/>
    </source>
</evidence>
<sequence>MKVNTKILGLMAALAAGAASAAPTPNTTSTVAGTPITNQATASFTDPGTGQPAPEVKSNTVTTTVLPLPGFDIVYDDNTADGNTLANTPKTVTGATPGQVIKTDYDAVNNGNTPLTVSLRPNTTGSASGLTVRYLDASGNELAKNSDGSYSLTLPAGNAGVVKFTQEITLPANAPANTTYGASPEGSVAGTGTGTGQNGIPTGSTLYEGQTVSNGAVVTTPAQGTDLQFVKVTTFQPALTGTPNVPNPTNPVGPDGSTGATPPAQGTVNVPTVPGGTPNQPTPTQPATGYPSYPTNPADPTSGGTPIVPDVQGNKQIAYPRADSDNPSTSPATGQTNDLPGTADTIIFTNDLKNNGTASDRVQLFPAGPDGKLLAGTTFDSSTGVFTLPDGTRVRFLGPNTNQPIPVGSGATYPTVTAPAGGTVIYRAEVTLPDGSDAARVDLLTIIVGADSLNDADIVADATTLDIVAQGAAQFGDNTDGVLGAVPTPAPQQTVVPGGNTATSTDTANSTDNVAVFPMDVANMGAYNDSYTLSATVAGLPAGAAVTYVDSSGVALPTNGAGNFITPVVAAGQEIKVYAVITVPTGTAAGNYTVSQKAVGNYSTITMTDLNDVIKVGAVGAVNVAKFVQDGKTAAGATPQNGINNPANYTANNTAALPGANIVYQIIGKNTYNAPVAGFALNDTVPTNTTFQSASLSIGGTAVTKVIYKIGNGTWSATAPAAGTAAGTAIAVAADANGDNVPDALPSGSTMELTFTVKVN</sequence>
<dbReference type="Proteomes" id="UP001401887">
    <property type="component" value="Unassembled WGS sequence"/>
</dbReference>
<feature type="compositionally biased region" description="Polar residues" evidence="1">
    <location>
        <begin position="258"/>
        <end position="269"/>
    </location>
</feature>
<protein>
    <recommendedName>
        <fullName evidence="5">DUF11 domain-containing protein</fullName>
    </recommendedName>
</protein>
<feature type="compositionally biased region" description="Polar residues" evidence="1">
    <location>
        <begin position="325"/>
        <end position="339"/>
    </location>
</feature>
<feature type="compositionally biased region" description="Low complexity" evidence="1">
    <location>
        <begin position="19"/>
        <end position="32"/>
    </location>
</feature>
<feature type="signal peptide" evidence="2">
    <location>
        <begin position="1"/>
        <end position="21"/>
    </location>
</feature>
<dbReference type="EMBL" id="BAABRP010000021">
    <property type="protein sequence ID" value="GAA5514637.1"/>
    <property type="molecule type" value="Genomic_DNA"/>
</dbReference>
<gene>
    <name evidence="3" type="ORF">Dcar01_03393</name>
</gene>
<comment type="caution">
    <text evidence="3">The sequence shown here is derived from an EMBL/GenBank/DDBJ whole genome shotgun (WGS) entry which is preliminary data.</text>
</comment>
<feature type="chain" id="PRO_5047358889" description="DUF11 domain-containing protein" evidence="2">
    <location>
        <begin position="22"/>
        <end position="760"/>
    </location>
</feature>
<feature type="compositionally biased region" description="Polar residues" evidence="1">
    <location>
        <begin position="35"/>
        <end position="48"/>
    </location>
</feature>
<feature type="region of interest" description="Disordered" evidence="1">
    <location>
        <begin position="238"/>
        <end position="343"/>
    </location>
</feature>
<dbReference type="RefSeq" id="WP_345467603.1">
    <property type="nucleotide sequence ID" value="NZ_BAABRP010000021.1"/>
</dbReference>
<feature type="compositionally biased region" description="Polar residues" evidence="1">
    <location>
        <begin position="293"/>
        <end position="304"/>
    </location>
</feature>
<accession>A0ABP9WBC9</accession>